<proteinExistence type="predicted"/>
<comment type="caution">
    <text evidence="1">The sequence shown here is derived from an EMBL/GenBank/DDBJ whole genome shotgun (WGS) entry which is preliminary data.</text>
</comment>
<dbReference type="AlphaFoldDB" id="A0AAE0C0H0"/>
<keyword evidence="2" id="KW-1185">Reference proteome</keyword>
<accession>A0AAE0C0H0</accession>
<evidence type="ECO:0000313" key="1">
    <source>
        <dbReference type="EMBL" id="KAK3246116.1"/>
    </source>
</evidence>
<dbReference type="EMBL" id="LGRX02030095">
    <property type="protein sequence ID" value="KAK3246116.1"/>
    <property type="molecule type" value="Genomic_DNA"/>
</dbReference>
<name>A0AAE0C0H0_9CHLO</name>
<reference evidence="1 2" key="1">
    <citation type="journal article" date="2015" name="Genome Biol. Evol.">
        <title>Comparative Genomics of a Bacterivorous Green Alga Reveals Evolutionary Causalities and Consequences of Phago-Mixotrophic Mode of Nutrition.</title>
        <authorList>
            <person name="Burns J.A."/>
            <person name="Paasch A."/>
            <person name="Narechania A."/>
            <person name="Kim E."/>
        </authorList>
    </citation>
    <scope>NUCLEOTIDE SEQUENCE [LARGE SCALE GENOMIC DNA]</scope>
    <source>
        <strain evidence="1 2">PLY_AMNH</strain>
    </source>
</reference>
<dbReference type="Proteomes" id="UP001190700">
    <property type="component" value="Unassembled WGS sequence"/>
</dbReference>
<gene>
    <name evidence="1" type="ORF">CYMTET_44337</name>
</gene>
<dbReference type="InterPro" id="IPR028994">
    <property type="entry name" value="Integrin_alpha_N"/>
</dbReference>
<protein>
    <submittedName>
        <fullName evidence="1">Uncharacterized protein</fullName>
    </submittedName>
</protein>
<dbReference type="SUPFAM" id="SSF69318">
    <property type="entry name" value="Integrin alpha N-terminal domain"/>
    <property type="match status" value="1"/>
</dbReference>
<organism evidence="1 2">
    <name type="scientific">Cymbomonas tetramitiformis</name>
    <dbReference type="NCBI Taxonomy" id="36881"/>
    <lineage>
        <taxon>Eukaryota</taxon>
        <taxon>Viridiplantae</taxon>
        <taxon>Chlorophyta</taxon>
        <taxon>Pyramimonadophyceae</taxon>
        <taxon>Pyramimonadales</taxon>
        <taxon>Pyramimonadaceae</taxon>
        <taxon>Cymbomonas</taxon>
    </lineage>
</organism>
<evidence type="ECO:0000313" key="2">
    <source>
        <dbReference type="Proteomes" id="UP001190700"/>
    </source>
</evidence>
<sequence>MPAAKALKFGAAGNSVDIADWEMLANVDTRIDTTNFENWYIDISSIASKWQTTVCNLEETITSVIATDGRVYVVTDKKVLDALQCSTLFTIEEESEVVLESIVGEFDSFIIVTVYDEEAHHQDPAGVNVRIYNASDWTFRPLYDNNIDGENPHGDPFSPATHVFNVREDGDYSHAIGIGIDNSFFRIANFTDQTRRFDETKSSGTYERYLASKPSSDGLFLCLAQLNENRFAVFEMLYTTTPYVHNAVVRLNITMETDAVVTPAKMTVGDLDLDGDIDIVLLYMNISQHRNRTNLEEMRIQNDTYVDIHRNRGDGTYEQEGTRVRVSNLTDMAINYKNELLLLRKDPPEIIIASKNG</sequence>